<gene>
    <name evidence="2" type="ORF">Vretimale_12275</name>
</gene>
<reference evidence="2" key="1">
    <citation type="journal article" date="2021" name="Proc. Natl. Acad. Sci. U.S.A.">
        <title>Three genomes in the algal genus Volvox reveal the fate of a haploid sex-determining region after a transition to homothallism.</title>
        <authorList>
            <person name="Yamamoto K."/>
            <person name="Hamaji T."/>
            <person name="Kawai-Toyooka H."/>
            <person name="Matsuzaki R."/>
            <person name="Takahashi F."/>
            <person name="Nishimura Y."/>
            <person name="Kawachi M."/>
            <person name="Noguchi H."/>
            <person name="Minakuchi Y."/>
            <person name="Umen J.G."/>
            <person name="Toyoda A."/>
            <person name="Nozaki H."/>
        </authorList>
    </citation>
    <scope>NUCLEOTIDE SEQUENCE</scope>
    <source>
        <strain evidence="2">NIES-3785</strain>
    </source>
</reference>
<proteinExistence type="predicted"/>
<evidence type="ECO:0000313" key="2">
    <source>
        <dbReference type="EMBL" id="GIM08177.1"/>
    </source>
</evidence>
<sequence length="119" mass="13018">MFGLSPSRRSGELRGGGGRAGVGEKSDERCEIAVRQNPIRTQEKPEYQELRGPTGLPVVLQQLHFIKITTPRTHPVTLPTIPLPHPAIVPFKCLPDAHRCYHLCSSPPPQPQASNSPGQ</sequence>
<comment type="caution">
    <text evidence="2">The sequence shown here is derived from an EMBL/GenBank/DDBJ whole genome shotgun (WGS) entry which is preliminary data.</text>
</comment>
<name>A0A8J4LSU5_9CHLO</name>
<dbReference type="Proteomes" id="UP000722791">
    <property type="component" value="Unassembled WGS sequence"/>
</dbReference>
<evidence type="ECO:0000313" key="3">
    <source>
        <dbReference type="Proteomes" id="UP000722791"/>
    </source>
</evidence>
<evidence type="ECO:0000256" key="1">
    <source>
        <dbReference type="SAM" id="MobiDB-lite"/>
    </source>
</evidence>
<dbReference type="EMBL" id="BNCQ01000027">
    <property type="protein sequence ID" value="GIM08177.1"/>
    <property type="molecule type" value="Genomic_DNA"/>
</dbReference>
<accession>A0A8J4LSU5</accession>
<feature type="region of interest" description="Disordered" evidence="1">
    <location>
        <begin position="1"/>
        <end position="29"/>
    </location>
</feature>
<organism evidence="2 3">
    <name type="scientific">Volvox reticuliferus</name>
    <dbReference type="NCBI Taxonomy" id="1737510"/>
    <lineage>
        <taxon>Eukaryota</taxon>
        <taxon>Viridiplantae</taxon>
        <taxon>Chlorophyta</taxon>
        <taxon>core chlorophytes</taxon>
        <taxon>Chlorophyceae</taxon>
        <taxon>CS clade</taxon>
        <taxon>Chlamydomonadales</taxon>
        <taxon>Volvocaceae</taxon>
        <taxon>Volvox</taxon>
    </lineage>
</organism>
<dbReference type="AlphaFoldDB" id="A0A8J4LSU5"/>
<protein>
    <submittedName>
        <fullName evidence="2">Uncharacterized protein</fullName>
    </submittedName>
</protein>